<name>A0A0E9S2W4_ANGAN</name>
<reference evidence="2" key="2">
    <citation type="journal article" date="2015" name="Fish Shellfish Immunol.">
        <title>Early steps in the European eel (Anguilla anguilla)-Vibrio vulnificus interaction in the gills: Role of the RtxA13 toxin.</title>
        <authorList>
            <person name="Callol A."/>
            <person name="Pajuelo D."/>
            <person name="Ebbesson L."/>
            <person name="Teles M."/>
            <person name="MacKenzie S."/>
            <person name="Amaro C."/>
        </authorList>
    </citation>
    <scope>NUCLEOTIDE SEQUENCE</scope>
</reference>
<feature type="compositionally biased region" description="Basic and acidic residues" evidence="1">
    <location>
        <begin position="44"/>
        <end position="56"/>
    </location>
</feature>
<sequence length="63" mass="6890">MGNSTATVRELYQGSLAYYISKAPPVLGCDMNLKQEIEGMWGPSRREGGEGGEGHRQYLQSSP</sequence>
<accession>A0A0E9S2W4</accession>
<dbReference type="AlphaFoldDB" id="A0A0E9S2W4"/>
<reference evidence="2" key="1">
    <citation type="submission" date="2014-11" db="EMBL/GenBank/DDBJ databases">
        <authorList>
            <person name="Amaro Gonzalez C."/>
        </authorList>
    </citation>
    <scope>NUCLEOTIDE SEQUENCE</scope>
</reference>
<evidence type="ECO:0000256" key="1">
    <source>
        <dbReference type="SAM" id="MobiDB-lite"/>
    </source>
</evidence>
<organism evidence="2">
    <name type="scientific">Anguilla anguilla</name>
    <name type="common">European freshwater eel</name>
    <name type="synonym">Muraena anguilla</name>
    <dbReference type="NCBI Taxonomy" id="7936"/>
    <lineage>
        <taxon>Eukaryota</taxon>
        <taxon>Metazoa</taxon>
        <taxon>Chordata</taxon>
        <taxon>Craniata</taxon>
        <taxon>Vertebrata</taxon>
        <taxon>Euteleostomi</taxon>
        <taxon>Actinopterygii</taxon>
        <taxon>Neopterygii</taxon>
        <taxon>Teleostei</taxon>
        <taxon>Anguilliformes</taxon>
        <taxon>Anguillidae</taxon>
        <taxon>Anguilla</taxon>
    </lineage>
</organism>
<protein>
    <submittedName>
        <fullName evidence="2">Uncharacterized protein</fullName>
    </submittedName>
</protein>
<feature type="region of interest" description="Disordered" evidence="1">
    <location>
        <begin position="41"/>
        <end position="63"/>
    </location>
</feature>
<dbReference type="EMBL" id="GBXM01072941">
    <property type="protein sequence ID" value="JAH35636.1"/>
    <property type="molecule type" value="Transcribed_RNA"/>
</dbReference>
<proteinExistence type="predicted"/>
<evidence type="ECO:0000313" key="2">
    <source>
        <dbReference type="EMBL" id="JAH35636.1"/>
    </source>
</evidence>